<evidence type="ECO:0000313" key="6">
    <source>
        <dbReference type="Proteomes" id="UP001374579"/>
    </source>
</evidence>
<feature type="domain" description="LolA-like" evidence="3">
    <location>
        <begin position="42"/>
        <end position="229"/>
    </location>
</feature>
<dbReference type="InterPro" id="IPR058831">
    <property type="entry name" value="LolA-like_dom_2nd"/>
</dbReference>
<keyword evidence="1" id="KW-1133">Transmembrane helix</keyword>
<keyword evidence="1" id="KW-0472">Membrane</keyword>
<evidence type="ECO:0000256" key="2">
    <source>
        <dbReference type="SAM" id="SignalP"/>
    </source>
</evidence>
<evidence type="ECO:0000256" key="1">
    <source>
        <dbReference type="SAM" id="Phobius"/>
    </source>
</evidence>
<gene>
    <name evidence="5" type="ORF">V1264_020098</name>
</gene>
<dbReference type="Pfam" id="PF25898">
    <property type="entry name" value="LolA_2nd_metazoa"/>
    <property type="match status" value="2"/>
</dbReference>
<comment type="caution">
    <text evidence="5">The sequence shown here is derived from an EMBL/GenBank/DDBJ whole genome shotgun (WGS) entry which is preliminary data.</text>
</comment>
<proteinExistence type="predicted"/>
<organism evidence="5 6">
    <name type="scientific">Littorina saxatilis</name>
    <dbReference type="NCBI Taxonomy" id="31220"/>
    <lineage>
        <taxon>Eukaryota</taxon>
        <taxon>Metazoa</taxon>
        <taxon>Spiralia</taxon>
        <taxon>Lophotrochozoa</taxon>
        <taxon>Mollusca</taxon>
        <taxon>Gastropoda</taxon>
        <taxon>Caenogastropoda</taxon>
        <taxon>Littorinimorpha</taxon>
        <taxon>Littorinoidea</taxon>
        <taxon>Littorinidae</taxon>
        <taxon>Littorina</taxon>
    </lineage>
</organism>
<evidence type="ECO:0000259" key="3">
    <source>
        <dbReference type="Pfam" id="PF25898"/>
    </source>
</evidence>
<name>A0AAN9B9G0_9CAEN</name>
<feature type="transmembrane region" description="Helical" evidence="1">
    <location>
        <begin position="636"/>
        <end position="658"/>
    </location>
</feature>
<keyword evidence="1" id="KW-0812">Transmembrane</keyword>
<evidence type="ECO:0000313" key="5">
    <source>
        <dbReference type="EMBL" id="KAK7101768.1"/>
    </source>
</evidence>
<dbReference type="EMBL" id="JBAMIC010000010">
    <property type="protein sequence ID" value="KAK7101768.1"/>
    <property type="molecule type" value="Genomic_DNA"/>
</dbReference>
<evidence type="ECO:0000259" key="4">
    <source>
        <dbReference type="Pfam" id="PF25899"/>
    </source>
</evidence>
<feature type="chain" id="PRO_5042905363" evidence="2">
    <location>
        <begin position="27"/>
        <end position="668"/>
    </location>
</feature>
<dbReference type="Pfam" id="PF25899">
    <property type="entry name" value="DUF7959"/>
    <property type="match status" value="1"/>
</dbReference>
<dbReference type="AlphaFoldDB" id="A0AAN9B9G0"/>
<dbReference type="PANTHER" id="PTHR36902">
    <property type="entry name" value="ENRICHED IN SURFACE-LABELED PROTEOME PROTEIN 9"/>
    <property type="match status" value="1"/>
</dbReference>
<sequence>MKDIWSTNWRLLLILALTSCLKKTTAYNKTCILPPSASGEPQRPAVSGQFTVHVEATFVDKNITMDFIEIYDYHNNRGKLRQIKGGITTDYYYDYNTNELLVVKPDTYSCQVQQLSTAGYMFLLGDNDGHIFSPAAALRFGGQTGTPEVYVGKRVARGINVNQWESCQDWPQSNTSMHVTWAFVDNLAWVASASVVNIPVWCHVTGRVYVNDQYFRSFEHQYEFIHFIDNIPPDSEHVFETPSGVVCPGRKNTKPLPALPSALSFTGETINEQRKGITYTQERYDAQGRIVAYKFRGFTSFSMKYGENPLAVVNDFNTGTEYIVDLQRGNCSVTPLSLTPDVTHGQDLVTLRLQSATNMLNLNGNYTYQGQRTIRGIPCDVWIVEKHAEDLLGVAVNATFEWAFSTTSWSYQNMPDSAAGVPVQVIYTLDDFGSRQQSVTNVYDFESSVPDIFEGINLGSCFIGAPRNVVVFSISRVYETLLQYFQSQFKYAVRHSIAQAINVSPLRVANVQYRVQQFSLDISLDLLPLPAVHSTVSDPTTQPSLDAATQALLDAVKGNRMVIQLNAGSDQPSFIVADPNSIRVTRLNQMSVITGRAHPPSVPHPTPTPFPTLTSTLNASAKESLCQQYVKDDTRYSVGVMVGSAMSMGVVGGLLGGLTHRLIIRQVS</sequence>
<feature type="domain" description="LolA-like" evidence="3">
    <location>
        <begin position="242"/>
        <end position="454"/>
    </location>
</feature>
<keyword evidence="6" id="KW-1185">Reference proteome</keyword>
<dbReference type="PANTHER" id="PTHR36902:SF1">
    <property type="entry name" value="ENRICHED IN SURFACE-LABELED PROTEOME PROTEIN 9"/>
    <property type="match status" value="1"/>
</dbReference>
<keyword evidence="2" id="KW-0732">Signal</keyword>
<protein>
    <submittedName>
        <fullName evidence="5">Uncharacterized protein</fullName>
    </submittedName>
</protein>
<dbReference type="InterPro" id="IPR058265">
    <property type="entry name" value="DUF7959"/>
</dbReference>
<reference evidence="5 6" key="1">
    <citation type="submission" date="2024-02" db="EMBL/GenBank/DDBJ databases">
        <title>Chromosome-scale genome assembly of the rough periwinkle Littorina saxatilis.</title>
        <authorList>
            <person name="De Jode A."/>
            <person name="Faria R."/>
            <person name="Formenti G."/>
            <person name="Sims Y."/>
            <person name="Smith T.P."/>
            <person name="Tracey A."/>
            <person name="Wood J.M.D."/>
            <person name="Zagrodzka Z.B."/>
            <person name="Johannesson K."/>
            <person name="Butlin R.K."/>
            <person name="Leder E.H."/>
        </authorList>
    </citation>
    <scope>NUCLEOTIDE SEQUENCE [LARGE SCALE GENOMIC DNA]</scope>
    <source>
        <strain evidence="5">Snail1</strain>
        <tissue evidence="5">Muscle</tissue>
    </source>
</reference>
<feature type="domain" description="DUF7959" evidence="4">
    <location>
        <begin position="486"/>
        <end position="583"/>
    </location>
</feature>
<dbReference type="Proteomes" id="UP001374579">
    <property type="component" value="Unassembled WGS sequence"/>
</dbReference>
<feature type="signal peptide" evidence="2">
    <location>
        <begin position="1"/>
        <end position="26"/>
    </location>
</feature>
<accession>A0AAN9B9G0</accession>